<dbReference type="EMBL" id="CP045122">
    <property type="protein sequence ID" value="QIN81088.1"/>
    <property type="molecule type" value="Genomic_DNA"/>
</dbReference>
<evidence type="ECO:0000256" key="1">
    <source>
        <dbReference type="SAM" id="MobiDB-lite"/>
    </source>
</evidence>
<dbReference type="RefSeq" id="WP_166398798.1">
    <property type="nucleotide sequence ID" value="NZ_CP045122.1"/>
</dbReference>
<protein>
    <submittedName>
        <fullName evidence="2">Uncharacterized protein</fullName>
    </submittedName>
</protein>
<feature type="compositionally biased region" description="Basic residues" evidence="1">
    <location>
        <begin position="7"/>
        <end position="17"/>
    </location>
</feature>
<dbReference type="AlphaFoldDB" id="A0A6G8Q3R3"/>
<keyword evidence="3" id="KW-1185">Reference proteome</keyword>
<dbReference type="Proteomes" id="UP000502706">
    <property type="component" value="Plasmid unnamed1"/>
</dbReference>
<keyword evidence="2" id="KW-0614">Plasmid</keyword>
<evidence type="ECO:0000313" key="3">
    <source>
        <dbReference type="Proteomes" id="UP000502706"/>
    </source>
</evidence>
<gene>
    <name evidence="2" type="ORF">GBA65_21885</name>
</gene>
<proteinExistence type="predicted"/>
<sequence>MPTRAKAAPKKKPKRRTERVAVSGATGPGSQADRVLTFGFDRFVQELLAVPEPGDEGELARLGEGADFLLDLTNGEVDLDAPAGTPGDLASCVLDLTDAALDQAHRILAHEAYDEPPDEYHPDPQGRRLNSLLRLTDHVRDDDTFAGIRDALLETEPAEDPSVASGGELP</sequence>
<accession>A0A6G8Q3R3</accession>
<organism evidence="2 3">
    <name type="scientific">Rubrobacter marinus</name>
    <dbReference type="NCBI Taxonomy" id="2653852"/>
    <lineage>
        <taxon>Bacteria</taxon>
        <taxon>Bacillati</taxon>
        <taxon>Actinomycetota</taxon>
        <taxon>Rubrobacteria</taxon>
        <taxon>Rubrobacterales</taxon>
        <taxon>Rubrobacteraceae</taxon>
        <taxon>Rubrobacter</taxon>
    </lineage>
</organism>
<feature type="region of interest" description="Disordered" evidence="1">
    <location>
        <begin position="1"/>
        <end position="31"/>
    </location>
</feature>
<reference evidence="2 3" key="1">
    <citation type="submission" date="2019-10" db="EMBL/GenBank/DDBJ databases">
        <title>Rubrobacter sp nov SCSIO 52915 isolated from a deep-sea sediment in the South China Sea.</title>
        <authorList>
            <person name="Chen R.W."/>
        </authorList>
    </citation>
    <scope>NUCLEOTIDE SEQUENCE [LARGE SCALE GENOMIC DNA]</scope>
    <source>
        <strain evidence="2 3">SCSIO 52915</strain>
        <plasmid evidence="2 3">unnamed1</plasmid>
    </source>
</reference>
<dbReference type="KEGG" id="rmar:GBA65_21885"/>
<name>A0A6G8Q3R3_9ACTN</name>
<geneLocation type="plasmid" evidence="2 3">
    <name>unnamed1</name>
</geneLocation>
<evidence type="ECO:0000313" key="2">
    <source>
        <dbReference type="EMBL" id="QIN81088.1"/>
    </source>
</evidence>